<organism evidence="17 18">
    <name type="scientific">Siphonobacter curvatus</name>
    <dbReference type="NCBI Taxonomy" id="2094562"/>
    <lineage>
        <taxon>Bacteria</taxon>
        <taxon>Pseudomonadati</taxon>
        <taxon>Bacteroidota</taxon>
        <taxon>Cytophagia</taxon>
        <taxon>Cytophagales</taxon>
        <taxon>Cytophagaceae</taxon>
        <taxon>Siphonobacter</taxon>
    </lineage>
</organism>
<dbReference type="GO" id="GO:0005886">
    <property type="term" value="C:plasma membrane"/>
    <property type="evidence" value="ECO:0007669"/>
    <property type="project" value="TreeGrafter"/>
</dbReference>
<feature type="transmembrane region" description="Helical" evidence="16">
    <location>
        <begin position="56"/>
        <end position="74"/>
    </location>
</feature>
<dbReference type="Proteomes" id="UP000239590">
    <property type="component" value="Unassembled WGS sequence"/>
</dbReference>
<evidence type="ECO:0000256" key="11">
    <source>
        <dbReference type="ARBA" id="ARBA00038053"/>
    </source>
</evidence>
<evidence type="ECO:0000256" key="7">
    <source>
        <dbReference type="ARBA" id="ARBA00022989"/>
    </source>
</evidence>
<feature type="transmembrane region" description="Helical" evidence="16">
    <location>
        <begin position="191"/>
        <end position="210"/>
    </location>
</feature>
<gene>
    <name evidence="17" type="ORF">C5O19_00265</name>
</gene>
<evidence type="ECO:0000256" key="1">
    <source>
        <dbReference type="ARBA" id="ARBA00004141"/>
    </source>
</evidence>
<comment type="subcellular location">
    <subcellularLocation>
        <location evidence="1">Membrane</location>
        <topology evidence="1">Multi-pass membrane protein</topology>
    </subcellularLocation>
</comment>
<keyword evidence="8 16" id="KW-0472">Membrane</keyword>
<evidence type="ECO:0000256" key="9">
    <source>
        <dbReference type="ARBA" id="ARBA00032370"/>
    </source>
</evidence>
<dbReference type="GO" id="GO:0032153">
    <property type="term" value="C:cell division site"/>
    <property type="evidence" value="ECO:0007669"/>
    <property type="project" value="TreeGrafter"/>
</dbReference>
<keyword evidence="3" id="KW-0808">Transferase</keyword>
<dbReference type="Pfam" id="PF01098">
    <property type="entry name" value="FTSW_RODA_SPOVE"/>
    <property type="match status" value="1"/>
</dbReference>
<evidence type="ECO:0000256" key="14">
    <source>
        <dbReference type="ARBA" id="ARBA00044770"/>
    </source>
</evidence>
<name>A0A2S7IKC1_9BACT</name>
<dbReference type="RefSeq" id="WP_104709410.1">
    <property type="nucleotide sequence ID" value="NZ_PTRA01000001.1"/>
</dbReference>
<dbReference type="GO" id="GO:0008360">
    <property type="term" value="P:regulation of cell shape"/>
    <property type="evidence" value="ECO:0007669"/>
    <property type="project" value="UniProtKB-KW"/>
</dbReference>
<dbReference type="InterPro" id="IPR001182">
    <property type="entry name" value="FtsW/RodA"/>
</dbReference>
<keyword evidence="17" id="KW-0132">Cell division</keyword>
<feature type="transmembrane region" description="Helical" evidence="16">
    <location>
        <begin position="17"/>
        <end position="36"/>
    </location>
</feature>
<comment type="similarity">
    <text evidence="11">Belongs to the SEDS family. FtsW subfamily.</text>
</comment>
<dbReference type="GO" id="GO:0015648">
    <property type="term" value="F:lipid-linked peptidoglycan transporter activity"/>
    <property type="evidence" value="ECO:0007669"/>
    <property type="project" value="TreeGrafter"/>
</dbReference>
<dbReference type="GO" id="GO:0051301">
    <property type="term" value="P:cell division"/>
    <property type="evidence" value="ECO:0007669"/>
    <property type="project" value="UniProtKB-KW"/>
</dbReference>
<feature type="transmembrane region" description="Helical" evidence="16">
    <location>
        <begin position="152"/>
        <end position="184"/>
    </location>
</feature>
<evidence type="ECO:0000256" key="3">
    <source>
        <dbReference type="ARBA" id="ARBA00022679"/>
    </source>
</evidence>
<comment type="catalytic activity">
    <reaction evidence="15">
        <text>[GlcNAc-(1-&gt;4)-Mur2Ac(oyl-L-Ala-gamma-D-Glu-L-Lys-D-Ala-D-Ala)](n)-di-trans,octa-cis-undecaprenyl diphosphate + beta-D-GlcNAc-(1-&gt;4)-Mur2Ac(oyl-L-Ala-gamma-D-Glu-L-Lys-D-Ala-D-Ala)-di-trans,octa-cis-undecaprenyl diphosphate = [GlcNAc-(1-&gt;4)-Mur2Ac(oyl-L-Ala-gamma-D-Glu-L-Lys-D-Ala-D-Ala)](n+1)-di-trans,octa-cis-undecaprenyl diphosphate + di-trans,octa-cis-undecaprenyl diphosphate + H(+)</text>
        <dbReference type="Rhea" id="RHEA:23708"/>
        <dbReference type="Rhea" id="RHEA-COMP:9602"/>
        <dbReference type="Rhea" id="RHEA-COMP:9603"/>
        <dbReference type="ChEBI" id="CHEBI:15378"/>
        <dbReference type="ChEBI" id="CHEBI:58405"/>
        <dbReference type="ChEBI" id="CHEBI:60033"/>
        <dbReference type="ChEBI" id="CHEBI:78435"/>
        <dbReference type="EC" id="2.4.99.28"/>
    </reaction>
</comment>
<keyword evidence="7 16" id="KW-1133">Transmembrane helix</keyword>
<evidence type="ECO:0000256" key="2">
    <source>
        <dbReference type="ARBA" id="ARBA00022676"/>
    </source>
</evidence>
<evidence type="ECO:0000256" key="6">
    <source>
        <dbReference type="ARBA" id="ARBA00022984"/>
    </source>
</evidence>
<dbReference type="GO" id="GO:0009252">
    <property type="term" value="P:peptidoglycan biosynthetic process"/>
    <property type="evidence" value="ECO:0007669"/>
    <property type="project" value="UniProtKB-KW"/>
</dbReference>
<feature type="transmembrane region" description="Helical" evidence="16">
    <location>
        <begin position="80"/>
        <end position="99"/>
    </location>
</feature>
<evidence type="ECO:0000256" key="10">
    <source>
        <dbReference type="ARBA" id="ARBA00033270"/>
    </source>
</evidence>
<evidence type="ECO:0000313" key="18">
    <source>
        <dbReference type="Proteomes" id="UP000239590"/>
    </source>
</evidence>
<reference evidence="18" key="1">
    <citation type="submission" date="2018-02" db="EMBL/GenBank/DDBJ databases">
        <title>Genome sequencing of Solimonas sp. HR-BB.</title>
        <authorList>
            <person name="Lee Y."/>
            <person name="Jeon C.O."/>
        </authorList>
    </citation>
    <scope>NUCLEOTIDE SEQUENCE [LARGE SCALE GENOMIC DNA]</scope>
    <source>
        <strain evidence="18">HR-U</strain>
    </source>
</reference>
<keyword evidence="2" id="KW-0328">Glycosyltransferase</keyword>
<evidence type="ECO:0000256" key="4">
    <source>
        <dbReference type="ARBA" id="ARBA00022692"/>
    </source>
</evidence>
<dbReference type="PANTHER" id="PTHR30474:SF2">
    <property type="entry name" value="PEPTIDOGLYCAN GLYCOSYLTRANSFERASE FTSW-RELATED"/>
    <property type="match status" value="1"/>
</dbReference>
<evidence type="ECO:0000313" key="17">
    <source>
        <dbReference type="EMBL" id="PQA58157.1"/>
    </source>
</evidence>
<dbReference type="OrthoDB" id="9812661at2"/>
<keyword evidence="6" id="KW-0573">Peptidoglycan synthesis</keyword>
<dbReference type="PANTHER" id="PTHR30474">
    <property type="entry name" value="CELL CYCLE PROTEIN"/>
    <property type="match status" value="1"/>
</dbReference>
<comment type="caution">
    <text evidence="17">The sequence shown here is derived from an EMBL/GenBank/DDBJ whole genome shotgun (WGS) entry which is preliminary data.</text>
</comment>
<dbReference type="EC" id="2.4.99.28" evidence="14"/>
<keyword evidence="17" id="KW-0131">Cell cycle</keyword>
<evidence type="ECO:0000256" key="16">
    <source>
        <dbReference type="SAM" id="Phobius"/>
    </source>
</evidence>
<sequence>MTLERLRTFFRLEGDRTIWNIVLALLAIGLIVVFSARGTYQFHDLPDTGSFLFKHIRDLTFCLIIIIVCHRLPFKSYASLSRYLLMLSVLLLILVQVLGVESGGAKRALPIPFFSGFMPSDLAKFALIANLAAMLAKRLKANYSDPLVFVPPIFWCGFLGFLLALNSGSAALLLMAPCWLLMFIGQVPIRYLVYLTLAGSLAFMIAYAFGSRGTTWEGRFSRPTNVISQVIQKVRPPERLTPEDRRIDSQEEYSLVAVASGDWIGRGPGNSLQRNFMTQAYSDFAYAILIEEWGFIGGVFTLVLYLWLLYRSVRFVAFRRLKKAEIQSGQAFGYFLAAGLAFSLVLQALVHMAVSVQLIPVTGQTLPLISWGGSSLLFTGVSIGAILSVSREAAETQPAEPREEAAMAA</sequence>
<evidence type="ECO:0000256" key="8">
    <source>
        <dbReference type="ARBA" id="ARBA00023136"/>
    </source>
</evidence>
<evidence type="ECO:0000256" key="12">
    <source>
        <dbReference type="ARBA" id="ARBA00041185"/>
    </source>
</evidence>
<proteinExistence type="inferred from homology"/>
<keyword evidence="5" id="KW-0133">Cell shape</keyword>
<evidence type="ECO:0000256" key="13">
    <source>
        <dbReference type="ARBA" id="ARBA00041418"/>
    </source>
</evidence>
<keyword evidence="18" id="KW-1185">Reference proteome</keyword>
<dbReference type="AlphaFoldDB" id="A0A2S7IKC1"/>
<protein>
    <recommendedName>
        <fullName evidence="12">Probable peptidoglycan glycosyltransferase FtsW</fullName>
        <ecNumber evidence="14">2.4.99.28</ecNumber>
    </recommendedName>
    <alternativeName>
        <fullName evidence="13">Cell division protein FtsW</fullName>
    </alternativeName>
    <alternativeName>
        <fullName evidence="10">Cell wall polymerase</fullName>
    </alternativeName>
    <alternativeName>
        <fullName evidence="9">Peptidoglycan polymerase</fullName>
    </alternativeName>
</protein>
<dbReference type="EMBL" id="PTRA01000001">
    <property type="protein sequence ID" value="PQA58157.1"/>
    <property type="molecule type" value="Genomic_DNA"/>
</dbReference>
<accession>A0A2S7IKC1</accession>
<keyword evidence="4 16" id="KW-0812">Transmembrane</keyword>
<dbReference type="GO" id="GO:0008955">
    <property type="term" value="F:peptidoglycan glycosyltransferase activity"/>
    <property type="evidence" value="ECO:0007669"/>
    <property type="project" value="UniProtKB-EC"/>
</dbReference>
<feature type="transmembrane region" description="Helical" evidence="16">
    <location>
        <begin position="284"/>
        <end position="310"/>
    </location>
</feature>
<evidence type="ECO:0000256" key="15">
    <source>
        <dbReference type="ARBA" id="ARBA00049902"/>
    </source>
</evidence>
<feature type="transmembrane region" description="Helical" evidence="16">
    <location>
        <begin position="368"/>
        <end position="389"/>
    </location>
</feature>
<evidence type="ECO:0000256" key="5">
    <source>
        <dbReference type="ARBA" id="ARBA00022960"/>
    </source>
</evidence>
<feature type="transmembrane region" description="Helical" evidence="16">
    <location>
        <begin position="331"/>
        <end position="356"/>
    </location>
</feature>